<feature type="domain" description="Phosphatidylinositol N-acetylglucosaminyltransferase subunit H conserved" evidence="4">
    <location>
        <begin position="86"/>
        <end position="157"/>
    </location>
</feature>
<keyword evidence="6" id="KW-1185">Reference proteome</keyword>
<feature type="transmembrane region" description="Helical" evidence="3">
    <location>
        <begin position="45"/>
        <end position="75"/>
    </location>
</feature>
<comment type="similarity">
    <text evidence="2">Belongs to the PIGH family.</text>
</comment>
<dbReference type="InterPro" id="IPR044215">
    <property type="entry name" value="PIG-H"/>
</dbReference>
<comment type="caution">
    <text evidence="5">The sequence shown here is derived from an EMBL/GenBank/DDBJ whole genome shotgun (WGS) entry which is preliminary data.</text>
</comment>
<dbReference type="Pfam" id="PF10181">
    <property type="entry name" value="PIG-H"/>
    <property type="match status" value="1"/>
</dbReference>
<dbReference type="Proteomes" id="UP000807306">
    <property type="component" value="Unassembled WGS sequence"/>
</dbReference>
<dbReference type="GO" id="GO:0000506">
    <property type="term" value="C:glycosylphosphatidylinositol-N-acetylglucosaminyltransferase (GPI-GnT) complex"/>
    <property type="evidence" value="ECO:0007669"/>
    <property type="project" value="InterPro"/>
</dbReference>
<dbReference type="PANTHER" id="PTHR15231">
    <property type="entry name" value="PHOSPHATIDYLINOSITOL N-ACETYLGLUCOSAMINYLTRANSFERASE SUBUNIT H"/>
    <property type="match status" value="1"/>
</dbReference>
<comment type="pathway">
    <text evidence="1">Glycolipid biosynthesis; glycosylphosphatidylinositol-anchor biosynthesis.</text>
</comment>
<keyword evidence="3" id="KW-1133">Transmembrane helix</keyword>
<protein>
    <recommendedName>
        <fullName evidence="4">Phosphatidylinositol N-acetylglucosaminyltransferase subunit H conserved domain-containing protein</fullName>
    </recommendedName>
</protein>
<organism evidence="5 6">
    <name type="scientific">Crepidotus variabilis</name>
    <dbReference type="NCBI Taxonomy" id="179855"/>
    <lineage>
        <taxon>Eukaryota</taxon>
        <taxon>Fungi</taxon>
        <taxon>Dikarya</taxon>
        <taxon>Basidiomycota</taxon>
        <taxon>Agaricomycotina</taxon>
        <taxon>Agaricomycetes</taxon>
        <taxon>Agaricomycetidae</taxon>
        <taxon>Agaricales</taxon>
        <taxon>Agaricineae</taxon>
        <taxon>Crepidotaceae</taxon>
        <taxon>Crepidotus</taxon>
    </lineage>
</organism>
<evidence type="ECO:0000259" key="4">
    <source>
        <dbReference type="Pfam" id="PF10181"/>
    </source>
</evidence>
<sequence>MSISQPLPDHPELLVFEYPSYREYRITPKKKSPNPNYTLKWMDNLLYPIILAFLWQKMSWKVPCIFSIIYILYIFKFRVLTLQHESVILLPPHGIQLETHWGISRTCSMNIKRKFIPAIKLTDAIIHEGLYGWNVLYYLAAVTLEPSADTTLHVAFEEMLPCHDILLEVYEGIYEIMLSKSADKFDKA</sequence>
<evidence type="ECO:0000256" key="2">
    <source>
        <dbReference type="ARBA" id="ARBA00009610"/>
    </source>
</evidence>
<reference evidence="5" key="1">
    <citation type="submission" date="2020-11" db="EMBL/GenBank/DDBJ databases">
        <authorList>
            <consortium name="DOE Joint Genome Institute"/>
            <person name="Ahrendt S."/>
            <person name="Riley R."/>
            <person name="Andreopoulos W."/>
            <person name="Labutti K."/>
            <person name="Pangilinan J."/>
            <person name="Ruiz-Duenas F.J."/>
            <person name="Barrasa J.M."/>
            <person name="Sanchez-Garcia M."/>
            <person name="Camarero S."/>
            <person name="Miyauchi S."/>
            <person name="Serrano A."/>
            <person name="Linde D."/>
            <person name="Babiker R."/>
            <person name="Drula E."/>
            <person name="Ayuso-Fernandez I."/>
            <person name="Pacheco R."/>
            <person name="Padilla G."/>
            <person name="Ferreira P."/>
            <person name="Barriuso J."/>
            <person name="Kellner H."/>
            <person name="Castanera R."/>
            <person name="Alfaro M."/>
            <person name="Ramirez L."/>
            <person name="Pisabarro A.G."/>
            <person name="Kuo A."/>
            <person name="Tritt A."/>
            <person name="Lipzen A."/>
            <person name="He G."/>
            <person name="Yan M."/>
            <person name="Ng V."/>
            <person name="Cullen D."/>
            <person name="Martin F."/>
            <person name="Rosso M.-N."/>
            <person name="Henrissat B."/>
            <person name="Hibbett D."/>
            <person name="Martinez A.T."/>
            <person name="Grigoriev I.V."/>
        </authorList>
    </citation>
    <scope>NUCLEOTIDE SEQUENCE</scope>
    <source>
        <strain evidence="5">CBS 506.95</strain>
    </source>
</reference>
<dbReference type="OrthoDB" id="6256716at2759"/>
<dbReference type="GO" id="GO:0006506">
    <property type="term" value="P:GPI anchor biosynthetic process"/>
    <property type="evidence" value="ECO:0007669"/>
    <property type="project" value="InterPro"/>
</dbReference>
<evidence type="ECO:0000313" key="6">
    <source>
        <dbReference type="Proteomes" id="UP000807306"/>
    </source>
</evidence>
<evidence type="ECO:0000313" key="5">
    <source>
        <dbReference type="EMBL" id="KAF9532288.1"/>
    </source>
</evidence>
<evidence type="ECO:0000256" key="3">
    <source>
        <dbReference type="SAM" id="Phobius"/>
    </source>
</evidence>
<evidence type="ECO:0000256" key="1">
    <source>
        <dbReference type="ARBA" id="ARBA00004687"/>
    </source>
</evidence>
<dbReference type="AlphaFoldDB" id="A0A9P6ENV6"/>
<dbReference type="InterPro" id="IPR019328">
    <property type="entry name" value="PIGH-H_dom"/>
</dbReference>
<dbReference type="EMBL" id="MU157832">
    <property type="protein sequence ID" value="KAF9532288.1"/>
    <property type="molecule type" value="Genomic_DNA"/>
</dbReference>
<name>A0A9P6ENV6_9AGAR</name>
<keyword evidence="3" id="KW-0812">Transmembrane</keyword>
<proteinExistence type="inferred from homology"/>
<keyword evidence="3" id="KW-0472">Membrane</keyword>
<dbReference type="PANTHER" id="PTHR15231:SF1">
    <property type="entry name" value="PHOSPHATIDYLINOSITOL N-ACETYLGLUCOSAMINYLTRANSFERASE SUBUNIT H"/>
    <property type="match status" value="1"/>
</dbReference>
<accession>A0A9P6ENV6</accession>
<gene>
    <name evidence="5" type="ORF">CPB83DRAFT_847592</name>
</gene>